<dbReference type="RefSeq" id="WP_091473994.1">
    <property type="nucleotide sequence ID" value="NZ_FOJT01000002.1"/>
</dbReference>
<proteinExistence type="predicted"/>
<reference evidence="2" key="1">
    <citation type="submission" date="2016-10" db="EMBL/GenBank/DDBJ databases">
        <authorList>
            <person name="Varghese N."/>
            <person name="Submissions S."/>
        </authorList>
    </citation>
    <scope>NUCLEOTIDE SEQUENCE [LARGE SCALE GENOMIC DNA]</scope>
    <source>
        <strain evidence="2">DSM 21789</strain>
    </source>
</reference>
<dbReference type="Proteomes" id="UP000199604">
    <property type="component" value="Unassembled WGS sequence"/>
</dbReference>
<evidence type="ECO:0000313" key="1">
    <source>
        <dbReference type="EMBL" id="SFA86554.1"/>
    </source>
</evidence>
<name>A0A1I0WDA0_9FLAO</name>
<dbReference type="InterPro" id="IPR021274">
    <property type="entry name" value="DUF2853"/>
</dbReference>
<protein>
    <recommendedName>
        <fullName evidence="3">DUF2853 domain-containing protein</fullName>
    </recommendedName>
</protein>
<evidence type="ECO:0008006" key="3">
    <source>
        <dbReference type="Google" id="ProtNLM"/>
    </source>
</evidence>
<dbReference type="InterPro" id="IPR023154">
    <property type="entry name" value="Jann4075-like_sf"/>
</dbReference>
<sequence length="114" mass="12594">MSKRDELIAVYAADLKEKCGHTADMALLTKVTVGCGPSIYNKDAATVAGTQQSELDTVKNNFLIKKLGLKDGADLDKGIEAVMEKYGKSNKNKYRAVVYYLLAVHFKKESVYNK</sequence>
<evidence type="ECO:0000313" key="2">
    <source>
        <dbReference type="Proteomes" id="UP000199604"/>
    </source>
</evidence>
<dbReference type="SUPFAM" id="SSF158587">
    <property type="entry name" value="Jann4075-like"/>
    <property type="match status" value="1"/>
</dbReference>
<accession>A0A1I0WDA0</accession>
<dbReference type="EMBL" id="FOJT01000002">
    <property type="protein sequence ID" value="SFA86554.1"/>
    <property type="molecule type" value="Genomic_DNA"/>
</dbReference>
<dbReference type="Gene3D" id="1.10.238.120">
    <property type="entry name" value="Jann4075-like"/>
    <property type="match status" value="1"/>
</dbReference>
<organism evidence="1 2">
    <name type="scientific">Flavobacterium swingsii</name>
    <dbReference type="NCBI Taxonomy" id="498292"/>
    <lineage>
        <taxon>Bacteria</taxon>
        <taxon>Pseudomonadati</taxon>
        <taxon>Bacteroidota</taxon>
        <taxon>Flavobacteriia</taxon>
        <taxon>Flavobacteriales</taxon>
        <taxon>Flavobacteriaceae</taxon>
        <taxon>Flavobacterium</taxon>
    </lineage>
</organism>
<keyword evidence="2" id="KW-1185">Reference proteome</keyword>
<dbReference type="OrthoDB" id="9812542at2"/>
<dbReference type="AlphaFoldDB" id="A0A1I0WDA0"/>
<dbReference type="STRING" id="498292.SAMN05660845_0701"/>
<gene>
    <name evidence="1" type="ORF">SAMN05660845_0701</name>
</gene>
<dbReference type="Pfam" id="PF11015">
    <property type="entry name" value="DUF2853"/>
    <property type="match status" value="1"/>
</dbReference>